<dbReference type="AlphaFoldDB" id="A0A923RNM3"/>
<dbReference type="SUPFAM" id="SSF53756">
    <property type="entry name" value="UDP-Glycosyltransferase/glycogen phosphorylase"/>
    <property type="match status" value="1"/>
</dbReference>
<evidence type="ECO:0000313" key="3">
    <source>
        <dbReference type="Proteomes" id="UP000652477"/>
    </source>
</evidence>
<reference evidence="2" key="1">
    <citation type="submission" date="2020-08" db="EMBL/GenBank/DDBJ databases">
        <title>Genome public.</title>
        <authorList>
            <person name="Liu C."/>
            <person name="Sun Q."/>
        </authorList>
    </citation>
    <scope>NUCLEOTIDE SEQUENCE</scope>
    <source>
        <strain evidence="2">NSJ-55</strain>
    </source>
</reference>
<dbReference type="InterPro" id="IPR001296">
    <property type="entry name" value="Glyco_trans_1"/>
</dbReference>
<accession>A0A923RNM3</accession>
<feature type="domain" description="Glycosyl transferase family 1" evidence="1">
    <location>
        <begin position="214"/>
        <end position="370"/>
    </location>
</feature>
<gene>
    <name evidence="2" type="ORF">H8S37_01070</name>
</gene>
<dbReference type="PANTHER" id="PTHR12526">
    <property type="entry name" value="GLYCOSYLTRANSFERASE"/>
    <property type="match status" value="1"/>
</dbReference>
<organism evidence="2 3">
    <name type="scientific">Mediterraneibacter hominis</name>
    <dbReference type="NCBI Taxonomy" id="2763054"/>
    <lineage>
        <taxon>Bacteria</taxon>
        <taxon>Bacillati</taxon>
        <taxon>Bacillota</taxon>
        <taxon>Clostridia</taxon>
        <taxon>Lachnospirales</taxon>
        <taxon>Lachnospiraceae</taxon>
        <taxon>Mediterraneibacter</taxon>
    </lineage>
</organism>
<dbReference type="EMBL" id="JACOPF010000001">
    <property type="protein sequence ID" value="MBC5687526.1"/>
    <property type="molecule type" value="Genomic_DNA"/>
</dbReference>
<evidence type="ECO:0000259" key="1">
    <source>
        <dbReference type="Pfam" id="PF00534"/>
    </source>
</evidence>
<dbReference type="Gene3D" id="3.40.50.2000">
    <property type="entry name" value="Glycogen Phosphorylase B"/>
    <property type="match status" value="2"/>
</dbReference>
<dbReference type="PANTHER" id="PTHR12526:SF630">
    <property type="entry name" value="GLYCOSYLTRANSFERASE"/>
    <property type="match status" value="1"/>
</dbReference>
<keyword evidence="3" id="KW-1185">Reference proteome</keyword>
<comment type="caution">
    <text evidence="2">The sequence shown here is derived from an EMBL/GenBank/DDBJ whole genome shotgun (WGS) entry which is preliminary data.</text>
</comment>
<sequence>MKLVFIFDSTYPYYTGGIETWIYHVCEKMISKHDITIFTVKNYRKGNEAGKFTDINPKIKIIPVSNLNHIKILRPFVRSYIAVYNSNITVYSMRKAIKKYLDRNEKYYFIGLGTVFAAKTARLLKKDFPNSKMVASCRSLHPEVLGETYPGIGGIAKRMEKKNLQAMDAIWANGLDTQAALKKKGFHSIVIKNGVDFDRYDQVEPFDYSKLDLENEIKLVTIGTVQKIKGYYAIIDAVKYLKEFYNIKVHLVGLGKGNIEKFNKYAENLGVAEQVHLLGEHRNVVSYAKGGDVNVCAAGGGGYGMSILESMISKRPIVAWDSAIYRQLLQDGVSAKLVDNWNTKALADGIYFVLKNPVVANSWVECARERAREFDWSEVVREIEAACDNIK</sequence>
<dbReference type="CDD" id="cd03801">
    <property type="entry name" value="GT4_PimA-like"/>
    <property type="match status" value="1"/>
</dbReference>
<name>A0A923RNM3_9FIRM</name>
<evidence type="ECO:0000313" key="2">
    <source>
        <dbReference type="EMBL" id="MBC5687526.1"/>
    </source>
</evidence>
<protein>
    <submittedName>
        <fullName evidence="2">Glycosyltransferase</fullName>
    </submittedName>
</protein>
<dbReference type="Pfam" id="PF00534">
    <property type="entry name" value="Glycos_transf_1"/>
    <property type="match status" value="1"/>
</dbReference>
<proteinExistence type="predicted"/>
<dbReference type="Proteomes" id="UP000652477">
    <property type="component" value="Unassembled WGS sequence"/>
</dbReference>
<dbReference type="GO" id="GO:0016757">
    <property type="term" value="F:glycosyltransferase activity"/>
    <property type="evidence" value="ECO:0007669"/>
    <property type="project" value="InterPro"/>
</dbReference>
<dbReference type="RefSeq" id="WP_186874213.1">
    <property type="nucleotide sequence ID" value="NZ_JACOPF010000001.1"/>
</dbReference>